<evidence type="ECO:0000259" key="6">
    <source>
        <dbReference type="PROSITE" id="PS50850"/>
    </source>
</evidence>
<name>A0A2R6B5G4_9ARCH</name>
<comment type="subcellular location">
    <subcellularLocation>
        <location evidence="1">Membrane</location>
        <topology evidence="1">Multi-pass membrane protein</topology>
    </subcellularLocation>
</comment>
<dbReference type="InterPro" id="IPR036259">
    <property type="entry name" value="MFS_trans_sf"/>
</dbReference>
<keyword evidence="2 5" id="KW-0812">Transmembrane</keyword>
<reference evidence="7 8" key="1">
    <citation type="submission" date="2017-04" db="EMBL/GenBank/DDBJ databases">
        <title>Novel microbial lineages endemic to geothermal iron-oxide mats fill important gaps in the evolutionary history of Archaea.</title>
        <authorList>
            <person name="Jay Z.J."/>
            <person name="Beam J.P."/>
            <person name="Dlakic M."/>
            <person name="Rusch D.B."/>
            <person name="Kozubal M.A."/>
            <person name="Inskeep W.P."/>
        </authorList>
    </citation>
    <scope>NUCLEOTIDE SEQUENCE [LARGE SCALE GENOMIC DNA]</scope>
    <source>
        <strain evidence="7">ECH_B_2</strain>
    </source>
</reference>
<feature type="transmembrane region" description="Helical" evidence="5">
    <location>
        <begin position="29"/>
        <end position="52"/>
    </location>
</feature>
<feature type="domain" description="Major facilitator superfamily (MFS) profile" evidence="6">
    <location>
        <begin position="29"/>
        <end position="450"/>
    </location>
</feature>
<feature type="transmembrane region" description="Helical" evidence="5">
    <location>
        <begin position="183"/>
        <end position="201"/>
    </location>
</feature>
<dbReference type="GO" id="GO:0005886">
    <property type="term" value="C:plasma membrane"/>
    <property type="evidence" value="ECO:0007669"/>
    <property type="project" value="TreeGrafter"/>
</dbReference>
<feature type="transmembrane region" description="Helical" evidence="5">
    <location>
        <begin position="393"/>
        <end position="417"/>
    </location>
</feature>
<evidence type="ECO:0000256" key="5">
    <source>
        <dbReference type="SAM" id="Phobius"/>
    </source>
</evidence>
<feature type="transmembrane region" description="Helical" evidence="5">
    <location>
        <begin position="97"/>
        <end position="122"/>
    </location>
</feature>
<dbReference type="PANTHER" id="PTHR23508:SF10">
    <property type="entry name" value="CARBOXYLIC ACID TRANSPORTER PROTEIN HOMOLOG"/>
    <property type="match status" value="1"/>
</dbReference>
<evidence type="ECO:0000313" key="8">
    <source>
        <dbReference type="Proteomes" id="UP000241284"/>
    </source>
</evidence>
<dbReference type="GO" id="GO:0046943">
    <property type="term" value="F:carboxylic acid transmembrane transporter activity"/>
    <property type="evidence" value="ECO:0007669"/>
    <property type="project" value="TreeGrafter"/>
</dbReference>
<dbReference type="EMBL" id="NEXH01000036">
    <property type="protein sequence ID" value="PSN93891.1"/>
    <property type="molecule type" value="Genomic_DNA"/>
</dbReference>
<feature type="transmembrane region" description="Helical" evidence="5">
    <location>
        <begin position="64"/>
        <end position="85"/>
    </location>
</feature>
<dbReference type="AlphaFoldDB" id="A0A2R6B5G4"/>
<protein>
    <recommendedName>
        <fullName evidence="6">Major facilitator superfamily (MFS) profile domain-containing protein</fullName>
    </recommendedName>
</protein>
<dbReference type="Proteomes" id="UP000241284">
    <property type="component" value="Unassembled WGS sequence"/>
</dbReference>
<dbReference type="InterPro" id="IPR005829">
    <property type="entry name" value="Sugar_transporter_CS"/>
</dbReference>
<feature type="transmembrane region" description="Helical" evidence="5">
    <location>
        <begin position="332"/>
        <end position="351"/>
    </location>
</feature>
<proteinExistence type="predicted"/>
<dbReference type="PANTHER" id="PTHR23508">
    <property type="entry name" value="CARBOXYLIC ACID TRANSPORTER PROTEIN HOMOLOG"/>
    <property type="match status" value="1"/>
</dbReference>
<comment type="caution">
    <text evidence="7">The sequence shown here is derived from an EMBL/GenBank/DDBJ whole genome shotgun (WGS) entry which is preliminary data.</text>
</comment>
<dbReference type="Pfam" id="PF00083">
    <property type="entry name" value="Sugar_tr"/>
    <property type="match status" value="1"/>
</dbReference>
<organism evidence="7 8">
    <name type="scientific">Candidatus Marsarchaeota G2 archaeon ECH_B_2</name>
    <dbReference type="NCBI Taxonomy" id="1978160"/>
    <lineage>
        <taxon>Archaea</taxon>
        <taxon>Candidatus Marsarchaeota</taxon>
        <taxon>Candidatus Marsarchaeota group 2</taxon>
    </lineage>
</organism>
<evidence type="ECO:0000256" key="2">
    <source>
        <dbReference type="ARBA" id="ARBA00022692"/>
    </source>
</evidence>
<keyword evidence="4 5" id="KW-0472">Membrane</keyword>
<accession>A0A2R6B5G4</accession>
<dbReference type="CDD" id="cd17316">
    <property type="entry name" value="MFS_SV2_like"/>
    <property type="match status" value="1"/>
</dbReference>
<keyword evidence="3 5" id="KW-1133">Transmembrane helix</keyword>
<dbReference type="InterPro" id="IPR005828">
    <property type="entry name" value="MFS_sugar_transport-like"/>
</dbReference>
<gene>
    <name evidence="7" type="ORF">B9Q06_10820</name>
</gene>
<feature type="transmembrane region" description="Helical" evidence="5">
    <location>
        <begin position="268"/>
        <end position="291"/>
    </location>
</feature>
<evidence type="ECO:0000256" key="3">
    <source>
        <dbReference type="ARBA" id="ARBA00022989"/>
    </source>
</evidence>
<feature type="transmembrane region" description="Helical" evidence="5">
    <location>
        <begin position="423"/>
        <end position="443"/>
    </location>
</feature>
<sequence>MSQQSNISKLAEVIARIDRLPVRPYPRSWLVILGVGYFFAFYDILTLSFALVSPMVKQLGLTEALISGAVSATLFGYIVGAYVISTSSDYLGRRLGLIVNLGVFSLGSLLSALATSAGVLIVSRFITGMGIGSEISIINSYMSEITPAQLRGRLTQWAYVAGALGFALTPFIALVLIPLSPVGWRYMFGLGAVGAFAALFLRSTLPESPRWLSVKGREADAELVVARMEEYSTRRVGSLPPIPPPLPITALKGFPTRELFNKKFGFRLLILTLFWFFDYMLAYGVLGFAPYMLVAAGFLFTSAVWYIALGSVGYIVGAVSMSFIADSWERKFLVASATTVAVVGTLLYAGAVAYHSAVMLTVGAFLGAFATAFAVPAYTYTAENFPTRARASGFAVADGVGHLGGAVVPFVFLALFNPLSPSTAVRTFVVFALFEVVATLIILSGPRTSRLRLEELSE</sequence>
<dbReference type="SUPFAM" id="SSF103473">
    <property type="entry name" value="MFS general substrate transporter"/>
    <property type="match status" value="1"/>
</dbReference>
<evidence type="ECO:0000313" key="7">
    <source>
        <dbReference type="EMBL" id="PSN93891.1"/>
    </source>
</evidence>
<dbReference type="PROSITE" id="PS50850">
    <property type="entry name" value="MFS"/>
    <property type="match status" value="1"/>
</dbReference>
<feature type="transmembrane region" description="Helical" evidence="5">
    <location>
        <begin position="157"/>
        <end position="177"/>
    </location>
</feature>
<evidence type="ECO:0000256" key="1">
    <source>
        <dbReference type="ARBA" id="ARBA00004141"/>
    </source>
</evidence>
<dbReference type="PROSITE" id="PS00217">
    <property type="entry name" value="SUGAR_TRANSPORT_2"/>
    <property type="match status" value="1"/>
</dbReference>
<dbReference type="Gene3D" id="1.20.1250.20">
    <property type="entry name" value="MFS general substrate transporter like domains"/>
    <property type="match status" value="1"/>
</dbReference>
<feature type="transmembrane region" description="Helical" evidence="5">
    <location>
        <begin position="357"/>
        <end position="381"/>
    </location>
</feature>
<dbReference type="InterPro" id="IPR020846">
    <property type="entry name" value="MFS_dom"/>
</dbReference>
<evidence type="ECO:0000256" key="4">
    <source>
        <dbReference type="ARBA" id="ARBA00023136"/>
    </source>
</evidence>
<feature type="transmembrane region" description="Helical" evidence="5">
    <location>
        <begin position="303"/>
        <end position="325"/>
    </location>
</feature>